<feature type="region of interest" description="Disordered" evidence="1">
    <location>
        <begin position="70"/>
        <end position="94"/>
    </location>
</feature>
<organism evidence="2 3">
    <name type="scientific">Streptomyces clavuligerus</name>
    <dbReference type="NCBI Taxonomy" id="1901"/>
    <lineage>
        <taxon>Bacteria</taxon>
        <taxon>Bacillati</taxon>
        <taxon>Actinomycetota</taxon>
        <taxon>Actinomycetes</taxon>
        <taxon>Kitasatosporales</taxon>
        <taxon>Streptomycetaceae</taxon>
        <taxon>Streptomyces</taxon>
    </lineage>
</organism>
<proteinExistence type="predicted"/>
<evidence type="ECO:0000313" key="2">
    <source>
        <dbReference type="EMBL" id="EFG05233.1"/>
    </source>
</evidence>
<reference evidence="2 3" key="1">
    <citation type="journal article" date="2010" name="Genome Biol. Evol.">
        <title>The sequence of a 1.8-mb bacterial linear plasmid reveals a rich evolutionary reservoir of secondary metabolic pathways.</title>
        <authorList>
            <person name="Medema M.H."/>
            <person name="Trefzer A."/>
            <person name="Kovalchuk A."/>
            <person name="van den Berg M."/>
            <person name="Mueller U."/>
            <person name="Heijne W."/>
            <person name="Wu L."/>
            <person name="Alam M.T."/>
            <person name="Ronning C.M."/>
            <person name="Nierman W.C."/>
            <person name="Bovenberg R.A.L."/>
            <person name="Breitling R."/>
            <person name="Takano E."/>
        </authorList>
    </citation>
    <scope>NUCLEOTIDE SEQUENCE [LARGE SCALE GENOMIC DNA]</scope>
    <source>
        <strain evidence="3">ATCC 27064 / DSM 738 / JCM 4710 / NBRC 13307 / NCIMB 12785 / NRRL 3585 / VKM Ac-602</strain>
    </source>
</reference>
<sequence length="94" mass="9928">MGGCCRLPRPCQACTGASSETLIHWAGGVGPGRWETAARSISGAERESRPIPTVSMVSRSSWTVTRARVAGRRWRGRSRRGTPPGAVALPGAGR</sequence>
<dbReference type="EMBL" id="CM000913">
    <property type="protein sequence ID" value="EFG05233.1"/>
    <property type="molecule type" value="Genomic_DNA"/>
</dbReference>
<gene>
    <name evidence="2" type="ORF">SCLAV_0157</name>
</gene>
<keyword evidence="3" id="KW-1185">Reference proteome</keyword>
<evidence type="ECO:0000313" key="3">
    <source>
        <dbReference type="Proteomes" id="UP000002357"/>
    </source>
</evidence>
<dbReference type="AlphaFoldDB" id="E2Q6Y6"/>
<accession>E2Q6Y6</accession>
<evidence type="ECO:0000256" key="1">
    <source>
        <dbReference type="SAM" id="MobiDB-lite"/>
    </source>
</evidence>
<feature type="compositionally biased region" description="Basic residues" evidence="1">
    <location>
        <begin position="70"/>
        <end position="80"/>
    </location>
</feature>
<dbReference type="Proteomes" id="UP000002357">
    <property type="component" value="Chromosome"/>
</dbReference>
<protein>
    <submittedName>
        <fullName evidence="2">Uncharacterized protein</fullName>
    </submittedName>
</protein>
<name>E2Q6Y6_STRCL</name>